<feature type="compositionally biased region" description="Polar residues" evidence="1">
    <location>
        <begin position="8"/>
        <end position="26"/>
    </location>
</feature>
<dbReference type="EMBL" id="MU129090">
    <property type="protein sequence ID" value="KAF9507104.1"/>
    <property type="molecule type" value="Genomic_DNA"/>
</dbReference>
<name>A0A9P6AKN1_9AGAM</name>
<feature type="region of interest" description="Disordered" evidence="1">
    <location>
        <begin position="1"/>
        <end position="41"/>
    </location>
</feature>
<gene>
    <name evidence="2" type="ORF">BS47DRAFT_1352045</name>
</gene>
<dbReference type="AlphaFoldDB" id="A0A9P6AKN1"/>
<protein>
    <submittedName>
        <fullName evidence="2">Uncharacterized protein</fullName>
    </submittedName>
</protein>
<reference evidence="2" key="1">
    <citation type="journal article" date="2020" name="Nat. Commun.">
        <title>Large-scale genome sequencing of mycorrhizal fungi provides insights into the early evolution of symbiotic traits.</title>
        <authorList>
            <person name="Miyauchi S."/>
            <person name="Kiss E."/>
            <person name="Kuo A."/>
            <person name="Drula E."/>
            <person name="Kohler A."/>
            <person name="Sanchez-Garcia M."/>
            <person name="Morin E."/>
            <person name="Andreopoulos B."/>
            <person name="Barry K.W."/>
            <person name="Bonito G."/>
            <person name="Buee M."/>
            <person name="Carver A."/>
            <person name="Chen C."/>
            <person name="Cichocki N."/>
            <person name="Clum A."/>
            <person name="Culley D."/>
            <person name="Crous P.W."/>
            <person name="Fauchery L."/>
            <person name="Girlanda M."/>
            <person name="Hayes R.D."/>
            <person name="Keri Z."/>
            <person name="LaButti K."/>
            <person name="Lipzen A."/>
            <person name="Lombard V."/>
            <person name="Magnuson J."/>
            <person name="Maillard F."/>
            <person name="Murat C."/>
            <person name="Nolan M."/>
            <person name="Ohm R.A."/>
            <person name="Pangilinan J."/>
            <person name="Pereira M.F."/>
            <person name="Perotto S."/>
            <person name="Peter M."/>
            <person name="Pfister S."/>
            <person name="Riley R."/>
            <person name="Sitrit Y."/>
            <person name="Stielow J.B."/>
            <person name="Szollosi G."/>
            <person name="Zifcakova L."/>
            <person name="Stursova M."/>
            <person name="Spatafora J.W."/>
            <person name="Tedersoo L."/>
            <person name="Vaario L.M."/>
            <person name="Yamada A."/>
            <person name="Yan M."/>
            <person name="Wang P."/>
            <person name="Xu J."/>
            <person name="Bruns T."/>
            <person name="Baldrian P."/>
            <person name="Vilgalys R."/>
            <person name="Dunand C."/>
            <person name="Henrissat B."/>
            <person name="Grigoriev I.V."/>
            <person name="Hibbett D."/>
            <person name="Nagy L.G."/>
            <person name="Martin F.M."/>
        </authorList>
    </citation>
    <scope>NUCLEOTIDE SEQUENCE</scope>
    <source>
        <strain evidence="2">UP504</strain>
    </source>
</reference>
<comment type="caution">
    <text evidence="2">The sequence shown here is derived from an EMBL/GenBank/DDBJ whole genome shotgun (WGS) entry which is preliminary data.</text>
</comment>
<proteinExistence type="predicted"/>
<evidence type="ECO:0000256" key="1">
    <source>
        <dbReference type="SAM" id="MobiDB-lite"/>
    </source>
</evidence>
<dbReference type="Proteomes" id="UP000886523">
    <property type="component" value="Unassembled WGS sequence"/>
</dbReference>
<sequence>MLPDRFWNSPTSSSQTATHSLSTSISPARGDSEVTSDTRVPSESALLQASVDLIGEAISYASDPEVLRELAAASDTFLPPPGTNYCKNELVTLSSGSVLRWILDIYIYVANVDPSDPNWEAKGGQVFTLVRHSGYLETSGLLPVEFNMTGAFADVKVNDHRPMKYDQKEGDDYICTCLLLLSTQCYLHGRLAYHRSRAAS</sequence>
<keyword evidence="3" id="KW-1185">Reference proteome</keyword>
<evidence type="ECO:0000313" key="2">
    <source>
        <dbReference type="EMBL" id="KAF9507104.1"/>
    </source>
</evidence>
<organism evidence="2 3">
    <name type="scientific">Hydnum rufescens UP504</name>
    <dbReference type="NCBI Taxonomy" id="1448309"/>
    <lineage>
        <taxon>Eukaryota</taxon>
        <taxon>Fungi</taxon>
        <taxon>Dikarya</taxon>
        <taxon>Basidiomycota</taxon>
        <taxon>Agaricomycotina</taxon>
        <taxon>Agaricomycetes</taxon>
        <taxon>Cantharellales</taxon>
        <taxon>Hydnaceae</taxon>
        <taxon>Hydnum</taxon>
    </lineage>
</organism>
<accession>A0A9P6AKN1</accession>
<evidence type="ECO:0000313" key="3">
    <source>
        <dbReference type="Proteomes" id="UP000886523"/>
    </source>
</evidence>